<comment type="caution">
    <text evidence="1">The sequence shown here is derived from an EMBL/GenBank/DDBJ whole genome shotgun (WGS) entry which is preliminary data.</text>
</comment>
<dbReference type="AlphaFoldDB" id="A0A1F5S5J6"/>
<evidence type="ECO:0000313" key="2">
    <source>
        <dbReference type="Proteomes" id="UP000178323"/>
    </source>
</evidence>
<name>A0A1F5S5J6_9BACT</name>
<dbReference type="EMBL" id="MFFS01000047">
    <property type="protein sequence ID" value="OGF21939.1"/>
    <property type="molecule type" value="Genomic_DNA"/>
</dbReference>
<protein>
    <submittedName>
        <fullName evidence="1">Uncharacterized protein</fullName>
    </submittedName>
</protein>
<gene>
    <name evidence="1" type="ORF">A2Y83_05210</name>
</gene>
<organism evidence="1 2">
    <name type="scientific">Candidatus Falkowbacteria bacterium RBG_13_39_14</name>
    <dbReference type="NCBI Taxonomy" id="1797985"/>
    <lineage>
        <taxon>Bacteria</taxon>
        <taxon>Candidatus Falkowiibacteriota</taxon>
    </lineage>
</organism>
<dbReference type="Proteomes" id="UP000178323">
    <property type="component" value="Unassembled WGS sequence"/>
</dbReference>
<proteinExistence type="predicted"/>
<reference evidence="1 2" key="1">
    <citation type="journal article" date="2016" name="Nat. Commun.">
        <title>Thousands of microbial genomes shed light on interconnected biogeochemical processes in an aquifer system.</title>
        <authorList>
            <person name="Anantharaman K."/>
            <person name="Brown C.T."/>
            <person name="Hug L.A."/>
            <person name="Sharon I."/>
            <person name="Castelle C.J."/>
            <person name="Probst A.J."/>
            <person name="Thomas B.C."/>
            <person name="Singh A."/>
            <person name="Wilkins M.J."/>
            <person name="Karaoz U."/>
            <person name="Brodie E.L."/>
            <person name="Williams K.H."/>
            <person name="Hubbard S.S."/>
            <person name="Banfield J.F."/>
        </authorList>
    </citation>
    <scope>NUCLEOTIDE SEQUENCE [LARGE SCALE GENOMIC DNA]</scope>
</reference>
<evidence type="ECO:0000313" key="1">
    <source>
        <dbReference type="EMBL" id="OGF21939.1"/>
    </source>
</evidence>
<sequence length="66" mass="7900">MKTDGWAQIGDGLTRSTEIRELGNWKLEIGNWEIVNFNLMRRNFNFSRHSDPPIWRGGIPWRESRR</sequence>
<accession>A0A1F5S5J6</accession>